<sequence>MESTCLKLIMEKGPLQGETMEFKPGSTVRIGRLVRGNTIAIKDPGISSKHLEIQCISGKWFTTDLDSSNGTQLNSSEINPFTPFYLHDGDDIKIGERTSFRVEIVQLSGIQLRRNTRREAAKIDNLDVKPISKDLKKEIVEDVKECELVIESSVDLNSLGSVAECANRRGRSRGRPKKLKGSGEVIESVEKEEIREHINNVETNEGHVASTRRTRSMKKEDDSVSAQRPQDTAAAEMKQVQQVSSRRKRSTKSRVNVMPSSVLEKIPESSALDWDNYQVIENHVPIENKKTQKGRGRKKNALQQCVVSVQHDAFVENKRNSEESSPSEEVDARQIGNVMGKLCSGADICKSLECNLALEDNTGEEPNIAGGTLKDLLTDAIGREQTFEASDEAERGGQVAYGLAAGPYHINNSILAAIVSFYCYMWHLSASKPRLTCFTSSDIFIQNDA</sequence>
<dbReference type="InterPro" id="IPR008984">
    <property type="entry name" value="SMAD_FHA_dom_sf"/>
</dbReference>
<reference evidence="3" key="1">
    <citation type="submission" date="2023-05" db="EMBL/GenBank/DDBJ databases">
        <title>Nepenthes gracilis genome sequencing.</title>
        <authorList>
            <person name="Fukushima K."/>
        </authorList>
    </citation>
    <scope>NUCLEOTIDE SEQUENCE</scope>
    <source>
        <strain evidence="3">SING2019-196</strain>
    </source>
</reference>
<feature type="region of interest" description="Disordered" evidence="1">
    <location>
        <begin position="201"/>
        <end position="256"/>
    </location>
</feature>
<evidence type="ECO:0000256" key="1">
    <source>
        <dbReference type="SAM" id="MobiDB-lite"/>
    </source>
</evidence>
<dbReference type="AlphaFoldDB" id="A0AAD3THR7"/>
<evidence type="ECO:0000259" key="2">
    <source>
        <dbReference type="PROSITE" id="PS50006"/>
    </source>
</evidence>
<dbReference type="PANTHER" id="PTHR23308">
    <property type="entry name" value="NUCLEAR INHIBITOR OF PROTEIN PHOSPHATASE-1"/>
    <property type="match status" value="1"/>
</dbReference>
<feature type="domain" description="FHA" evidence="2">
    <location>
        <begin position="28"/>
        <end position="78"/>
    </location>
</feature>
<dbReference type="SMART" id="SM00240">
    <property type="entry name" value="FHA"/>
    <property type="match status" value="1"/>
</dbReference>
<dbReference type="Proteomes" id="UP001279734">
    <property type="component" value="Unassembled WGS sequence"/>
</dbReference>
<accession>A0AAD3THR7</accession>
<dbReference type="Gene3D" id="2.60.200.20">
    <property type="match status" value="1"/>
</dbReference>
<dbReference type="PROSITE" id="PS50006">
    <property type="entry name" value="FHA_DOMAIN"/>
    <property type="match status" value="1"/>
</dbReference>
<name>A0AAD3THR7_NEPGR</name>
<dbReference type="SUPFAM" id="SSF49879">
    <property type="entry name" value="SMAD/FHA domain"/>
    <property type="match status" value="1"/>
</dbReference>
<evidence type="ECO:0000313" key="3">
    <source>
        <dbReference type="EMBL" id="GMH29213.1"/>
    </source>
</evidence>
<dbReference type="InterPro" id="IPR000253">
    <property type="entry name" value="FHA_dom"/>
</dbReference>
<comment type="caution">
    <text evidence="3">The sequence shown here is derived from an EMBL/GenBank/DDBJ whole genome shotgun (WGS) entry which is preliminary data.</text>
</comment>
<protein>
    <recommendedName>
        <fullName evidence="2">FHA domain-containing protein</fullName>
    </recommendedName>
</protein>
<organism evidence="3 4">
    <name type="scientific">Nepenthes gracilis</name>
    <name type="common">Slender pitcher plant</name>
    <dbReference type="NCBI Taxonomy" id="150966"/>
    <lineage>
        <taxon>Eukaryota</taxon>
        <taxon>Viridiplantae</taxon>
        <taxon>Streptophyta</taxon>
        <taxon>Embryophyta</taxon>
        <taxon>Tracheophyta</taxon>
        <taxon>Spermatophyta</taxon>
        <taxon>Magnoliopsida</taxon>
        <taxon>eudicotyledons</taxon>
        <taxon>Gunneridae</taxon>
        <taxon>Pentapetalae</taxon>
        <taxon>Caryophyllales</taxon>
        <taxon>Nepenthaceae</taxon>
        <taxon>Nepenthes</taxon>
    </lineage>
</organism>
<evidence type="ECO:0000313" key="4">
    <source>
        <dbReference type="Proteomes" id="UP001279734"/>
    </source>
</evidence>
<keyword evidence="4" id="KW-1185">Reference proteome</keyword>
<dbReference type="Pfam" id="PF00498">
    <property type="entry name" value="FHA"/>
    <property type="match status" value="1"/>
</dbReference>
<dbReference type="EMBL" id="BSYO01000036">
    <property type="protein sequence ID" value="GMH29213.1"/>
    <property type="molecule type" value="Genomic_DNA"/>
</dbReference>
<proteinExistence type="predicted"/>
<gene>
    <name evidence="3" type="ORF">Nepgr_031056</name>
</gene>
<dbReference type="InterPro" id="IPR050923">
    <property type="entry name" value="Cell_Proc_Reg/RNA_Proc"/>
</dbReference>